<dbReference type="GO" id="GO:0003677">
    <property type="term" value="F:DNA binding"/>
    <property type="evidence" value="ECO:0007669"/>
    <property type="project" value="UniProtKB-KW"/>
</dbReference>
<dbReference type="PANTHER" id="PTHR43537">
    <property type="entry name" value="TRANSCRIPTIONAL REGULATOR, GNTR FAMILY"/>
    <property type="match status" value="1"/>
</dbReference>
<dbReference type="PANTHER" id="PTHR43537:SF5">
    <property type="entry name" value="UXU OPERON TRANSCRIPTIONAL REGULATOR"/>
    <property type="match status" value="1"/>
</dbReference>
<keyword evidence="6" id="KW-1185">Reference proteome</keyword>
<dbReference type="GO" id="GO:0003700">
    <property type="term" value="F:DNA-binding transcription factor activity"/>
    <property type="evidence" value="ECO:0007669"/>
    <property type="project" value="InterPro"/>
</dbReference>
<evidence type="ECO:0000256" key="2">
    <source>
        <dbReference type="ARBA" id="ARBA00023125"/>
    </source>
</evidence>
<evidence type="ECO:0000259" key="4">
    <source>
        <dbReference type="PROSITE" id="PS50949"/>
    </source>
</evidence>
<dbReference type="Pfam" id="PF07729">
    <property type="entry name" value="FCD"/>
    <property type="match status" value="1"/>
</dbReference>
<dbReference type="PRINTS" id="PR00035">
    <property type="entry name" value="HTHGNTR"/>
</dbReference>
<accession>A0AAU9EBG9</accession>
<feature type="domain" description="HTH gntR-type" evidence="4">
    <location>
        <begin position="10"/>
        <end position="78"/>
    </location>
</feature>
<reference evidence="6" key="1">
    <citation type="journal article" date="2023" name="Arch. Microbiol.">
        <title>Desulfoferula mesophilus gen. nov. sp. nov., a mesophilic sulfate-reducing bacterium isolated from a brackish lake sediment.</title>
        <authorList>
            <person name="Watanabe T."/>
            <person name="Yabe T."/>
            <person name="Tsuji J.M."/>
            <person name="Fukui M."/>
        </authorList>
    </citation>
    <scope>NUCLEOTIDE SEQUENCE [LARGE SCALE GENOMIC DNA]</scope>
    <source>
        <strain evidence="6">12FAK</strain>
    </source>
</reference>
<dbReference type="SMART" id="SM00895">
    <property type="entry name" value="FCD"/>
    <property type="match status" value="1"/>
</dbReference>
<dbReference type="AlphaFoldDB" id="A0AAU9EBG9"/>
<keyword evidence="2" id="KW-0238">DNA-binding</keyword>
<gene>
    <name evidence="5" type="ORF">FAK_15040</name>
</gene>
<dbReference type="PROSITE" id="PS50949">
    <property type="entry name" value="HTH_GNTR"/>
    <property type="match status" value="1"/>
</dbReference>
<dbReference type="SUPFAM" id="SSF48008">
    <property type="entry name" value="GntR ligand-binding domain-like"/>
    <property type="match status" value="1"/>
</dbReference>
<dbReference type="Gene3D" id="1.20.120.530">
    <property type="entry name" value="GntR ligand-binding domain-like"/>
    <property type="match status" value="1"/>
</dbReference>
<dbReference type="RefSeq" id="WP_338606145.1">
    <property type="nucleotide sequence ID" value="NZ_AP028679.1"/>
</dbReference>
<evidence type="ECO:0000313" key="5">
    <source>
        <dbReference type="EMBL" id="BEQ14438.1"/>
    </source>
</evidence>
<dbReference type="CDD" id="cd07377">
    <property type="entry name" value="WHTH_GntR"/>
    <property type="match status" value="1"/>
</dbReference>
<keyword evidence="1" id="KW-0805">Transcription regulation</keyword>
<dbReference type="InterPro" id="IPR036388">
    <property type="entry name" value="WH-like_DNA-bd_sf"/>
</dbReference>
<evidence type="ECO:0000256" key="3">
    <source>
        <dbReference type="ARBA" id="ARBA00023163"/>
    </source>
</evidence>
<keyword evidence="3" id="KW-0804">Transcription</keyword>
<dbReference type="Proteomes" id="UP001366166">
    <property type="component" value="Chromosome"/>
</dbReference>
<protein>
    <submittedName>
        <fullName evidence="5">GntR family transcriptional regulator</fullName>
    </submittedName>
</protein>
<dbReference type="EMBL" id="AP028679">
    <property type="protein sequence ID" value="BEQ14438.1"/>
    <property type="molecule type" value="Genomic_DNA"/>
</dbReference>
<evidence type="ECO:0000313" key="6">
    <source>
        <dbReference type="Proteomes" id="UP001366166"/>
    </source>
</evidence>
<dbReference type="KEGG" id="dmp:FAK_15040"/>
<dbReference type="InterPro" id="IPR000524">
    <property type="entry name" value="Tscrpt_reg_HTH_GntR"/>
</dbReference>
<sequence length="237" mass="27012">MSRFKPVQPKKISDQVFEQLRDMIFRGQLKPLDQLPPERELAQQMGVSRPTVRNAVSRLVSLGLVDQRQGQGTFVANHHEGGARNPLGLMIEGQSLSLTELLEVRLGLECNSAVLAARRANEEDIVLLERSLAQMSEHIKKGGLGSSEDVYFHMRIAYATKNQLQVQLMKNFYDYMAVGIRENLQILYQDVVNIDLVHLQHEKVLAAIKAHDTHAAFDYMRSHINFVIDYFENLKED</sequence>
<dbReference type="SMART" id="SM00345">
    <property type="entry name" value="HTH_GNTR"/>
    <property type="match status" value="1"/>
</dbReference>
<dbReference type="InterPro" id="IPR036390">
    <property type="entry name" value="WH_DNA-bd_sf"/>
</dbReference>
<dbReference type="SUPFAM" id="SSF46785">
    <property type="entry name" value="Winged helix' DNA-binding domain"/>
    <property type="match status" value="1"/>
</dbReference>
<name>A0AAU9EBG9_9BACT</name>
<evidence type="ECO:0000256" key="1">
    <source>
        <dbReference type="ARBA" id="ARBA00023015"/>
    </source>
</evidence>
<dbReference type="Gene3D" id="1.10.10.10">
    <property type="entry name" value="Winged helix-like DNA-binding domain superfamily/Winged helix DNA-binding domain"/>
    <property type="match status" value="1"/>
</dbReference>
<dbReference type="InterPro" id="IPR008920">
    <property type="entry name" value="TF_FadR/GntR_C"/>
</dbReference>
<dbReference type="Pfam" id="PF00392">
    <property type="entry name" value="GntR"/>
    <property type="match status" value="1"/>
</dbReference>
<organism evidence="5 6">
    <name type="scientific">Desulfoferula mesophila</name>
    <dbReference type="NCBI Taxonomy" id="3058419"/>
    <lineage>
        <taxon>Bacteria</taxon>
        <taxon>Pseudomonadati</taxon>
        <taxon>Thermodesulfobacteriota</taxon>
        <taxon>Desulfarculia</taxon>
        <taxon>Desulfarculales</taxon>
        <taxon>Desulfarculaceae</taxon>
        <taxon>Desulfoferula</taxon>
    </lineage>
</organism>
<proteinExistence type="predicted"/>
<dbReference type="InterPro" id="IPR011711">
    <property type="entry name" value="GntR_C"/>
</dbReference>